<dbReference type="InterPro" id="IPR041351">
    <property type="entry name" value="Ig_GlcNase"/>
</dbReference>
<gene>
    <name evidence="9" type="ORF">J4573_00910</name>
</gene>
<evidence type="ECO:0000256" key="1">
    <source>
        <dbReference type="ARBA" id="ARBA00007401"/>
    </source>
</evidence>
<evidence type="ECO:0000313" key="10">
    <source>
        <dbReference type="Proteomes" id="UP000669179"/>
    </source>
</evidence>
<dbReference type="SUPFAM" id="SSF49303">
    <property type="entry name" value="beta-Galactosidase/glucuronidase domain"/>
    <property type="match status" value="3"/>
</dbReference>
<dbReference type="Gene3D" id="2.60.120.260">
    <property type="entry name" value="Galactose-binding domain-like"/>
    <property type="match status" value="1"/>
</dbReference>
<evidence type="ECO:0000313" key="9">
    <source>
        <dbReference type="EMBL" id="MBO2445640.1"/>
    </source>
</evidence>
<feature type="region of interest" description="Disordered" evidence="4">
    <location>
        <begin position="39"/>
        <end position="60"/>
    </location>
</feature>
<dbReference type="InterPro" id="IPR054593">
    <property type="entry name" value="Beta-mannosidase-like_N2"/>
</dbReference>
<evidence type="ECO:0000259" key="7">
    <source>
        <dbReference type="Pfam" id="PF18368"/>
    </source>
</evidence>
<dbReference type="AlphaFoldDB" id="A0A939P5P0"/>
<feature type="signal peptide" evidence="5">
    <location>
        <begin position="1"/>
        <end position="26"/>
    </location>
</feature>
<dbReference type="SUPFAM" id="SSF49785">
    <property type="entry name" value="Galactose-binding domain-like"/>
    <property type="match status" value="1"/>
</dbReference>
<dbReference type="InterPro" id="IPR017853">
    <property type="entry name" value="GH"/>
</dbReference>
<dbReference type="RefSeq" id="WP_208253250.1">
    <property type="nucleotide sequence ID" value="NZ_JAGEOJ010000001.1"/>
</dbReference>
<dbReference type="Pfam" id="PF22666">
    <property type="entry name" value="Glyco_hydro_2_N2"/>
    <property type="match status" value="1"/>
</dbReference>
<feature type="domain" description="Beta-mannosidase-like galactose-binding" evidence="8">
    <location>
        <begin position="80"/>
        <end position="199"/>
    </location>
</feature>
<feature type="domain" description="Exo-beta-D-glucosaminidase Ig-fold" evidence="7">
    <location>
        <begin position="840"/>
        <end position="938"/>
    </location>
</feature>
<dbReference type="Proteomes" id="UP000669179">
    <property type="component" value="Unassembled WGS sequence"/>
</dbReference>
<dbReference type="Pfam" id="PF00703">
    <property type="entry name" value="Glyco_hydro_2"/>
    <property type="match status" value="1"/>
</dbReference>
<dbReference type="InterPro" id="IPR008979">
    <property type="entry name" value="Galactose-bd-like_sf"/>
</dbReference>
<protein>
    <recommendedName>
        <fullName evidence="11">Exo-1,4-beta-D-glucosaminidase</fullName>
    </recommendedName>
</protein>
<feature type="domain" description="Glycoside hydrolase family 2 immunoglobulin-like beta-sandwich" evidence="6">
    <location>
        <begin position="244"/>
        <end position="361"/>
    </location>
</feature>
<dbReference type="Pfam" id="PF18368">
    <property type="entry name" value="Ig_GlcNase"/>
    <property type="match status" value="1"/>
</dbReference>
<organism evidence="9 10">
    <name type="scientific">Actinomadura barringtoniae</name>
    <dbReference type="NCBI Taxonomy" id="1427535"/>
    <lineage>
        <taxon>Bacteria</taxon>
        <taxon>Bacillati</taxon>
        <taxon>Actinomycetota</taxon>
        <taxon>Actinomycetes</taxon>
        <taxon>Streptosporangiales</taxon>
        <taxon>Thermomonosporaceae</taxon>
        <taxon>Actinomadura</taxon>
    </lineage>
</organism>
<dbReference type="GO" id="GO:0005975">
    <property type="term" value="P:carbohydrate metabolic process"/>
    <property type="evidence" value="ECO:0007669"/>
    <property type="project" value="InterPro"/>
</dbReference>
<dbReference type="InterPro" id="IPR006102">
    <property type="entry name" value="Ig-like_GH2"/>
</dbReference>
<dbReference type="EMBL" id="JAGEOJ010000001">
    <property type="protein sequence ID" value="MBO2445640.1"/>
    <property type="molecule type" value="Genomic_DNA"/>
</dbReference>
<dbReference type="InterPro" id="IPR036156">
    <property type="entry name" value="Beta-gal/glucu_dom_sf"/>
</dbReference>
<evidence type="ECO:0000256" key="3">
    <source>
        <dbReference type="ARBA" id="ARBA00023295"/>
    </source>
</evidence>
<evidence type="ECO:0008006" key="11">
    <source>
        <dbReference type="Google" id="ProtNLM"/>
    </source>
</evidence>
<keyword evidence="5" id="KW-0732">Signal</keyword>
<dbReference type="Gene3D" id="2.60.40.10">
    <property type="entry name" value="Immunoglobulins"/>
    <property type="match status" value="3"/>
</dbReference>
<name>A0A939P5P0_9ACTN</name>
<reference evidence="9" key="1">
    <citation type="submission" date="2021-03" db="EMBL/GenBank/DDBJ databases">
        <authorList>
            <person name="Kanchanasin P."/>
            <person name="Saeng-In P."/>
            <person name="Phongsopitanun W."/>
            <person name="Yuki M."/>
            <person name="Kudo T."/>
            <person name="Ohkuma M."/>
            <person name="Tanasupawat S."/>
        </authorList>
    </citation>
    <scope>NUCLEOTIDE SEQUENCE</scope>
    <source>
        <strain evidence="9">GKU 128</strain>
    </source>
</reference>
<dbReference type="PANTHER" id="PTHR43536:SF1">
    <property type="entry name" value="MANNOSYLGLYCOPROTEIN ENDO-BETA-MANNOSIDASE"/>
    <property type="match status" value="1"/>
</dbReference>
<dbReference type="SUPFAM" id="SSF51445">
    <property type="entry name" value="(Trans)glycosidases"/>
    <property type="match status" value="1"/>
</dbReference>
<comment type="caution">
    <text evidence="9">The sequence shown here is derived from an EMBL/GenBank/DDBJ whole genome shotgun (WGS) entry which is preliminary data.</text>
</comment>
<keyword evidence="10" id="KW-1185">Reference proteome</keyword>
<proteinExistence type="inferred from homology"/>
<evidence type="ECO:0000259" key="6">
    <source>
        <dbReference type="Pfam" id="PF00703"/>
    </source>
</evidence>
<sequence>MSRSTSKSRAGLATAIAAAVSLSGMAAITAGSAAEAQADAAQATAGTPDGPDPGTSALNSGWRIQSSAVAGHDGAKISSPGYRANGWLPISKPQTLMAGLVENGRYPGVFTGDNLAKVPAEQFKDNWWYREQLTVRPRPGRHTFLTMNGINGDADLWVNGRKIADRARLRGSYSRFEFDITAYVRNGANAIALDVAKNQDEFNPDPSKPVGKHLTLNMVDWNPPSPDRYTGLQSAPQLAQNGPVSVRDAHVVQHNAKDLSTSDLTVKASLRNNTGEPRRAAFSGSITRGKTRISFSKTVALAPHETKPVTVTPADNRGLHLAHPDIWWPYQMGGQPMYHLAVAAGVDGARSDQDADDFGIRTVTSRLTKVVPGKTHGSSGYRQFLVNGVPFIVRGGGWSQDMFLRYSPGNIADQLSYVKNMGLNALRFEGNFPPDDMFAQLDRAGILAMTGWQCCDRWEDNSSTWDDATKASAANQAAHMAARLRDHPSVFTFFLGSDYAPDATKEDIYLNAFRAADWKTPLVPSAWYESSPKLGASGSKEGSYNYAPPSYWWANGPETVNSSIPGRMFMFNGSAWGFEAEASAGNTIPTQDSLDRFLTKEDQQKIWDPATTKGPTAGADLFHTSAYTEYYKLARMGVYNTALAKRYGPWSDAAGYQKTVQLGEYEVARAQFEAYIGNSTDKANPSTGVIYWMLNKAWPSLQWSLYGYDFDQPGVYFGAKKANEPVHIMYSYRDGSVQVANQTNTPQKGLHATVEFIDINGKVRGKQTVPLSALSRQEVRTAMRPKVPAGISRTYFAKLTLSRGSTQVSRNVYWLSTKADKVDWKSTHAAFQGYANFEKDGYADLSGLRSLGDASVKVTAHTRREGADSVTTITVRNVGGGGTPALFTRADVFAGGRQVLPIRWSDNNITLWPGEQQTITARYRAAAGPVVRLSGYNLKTQQINAG</sequence>
<feature type="compositionally biased region" description="Low complexity" evidence="4">
    <location>
        <begin position="39"/>
        <end position="49"/>
    </location>
</feature>
<evidence type="ECO:0000256" key="2">
    <source>
        <dbReference type="ARBA" id="ARBA00022801"/>
    </source>
</evidence>
<evidence type="ECO:0000256" key="4">
    <source>
        <dbReference type="SAM" id="MobiDB-lite"/>
    </source>
</evidence>
<comment type="similarity">
    <text evidence="1">Belongs to the glycosyl hydrolase 2 family.</text>
</comment>
<dbReference type="InterPro" id="IPR013783">
    <property type="entry name" value="Ig-like_fold"/>
</dbReference>
<evidence type="ECO:0000256" key="5">
    <source>
        <dbReference type="SAM" id="SignalP"/>
    </source>
</evidence>
<dbReference type="InterPro" id="IPR043534">
    <property type="entry name" value="EBDG/EBM"/>
</dbReference>
<keyword evidence="2" id="KW-0378">Hydrolase</keyword>
<dbReference type="PANTHER" id="PTHR43536">
    <property type="entry name" value="MANNOSYLGLYCOPROTEIN ENDO-BETA-MANNOSIDASE"/>
    <property type="match status" value="1"/>
</dbReference>
<feature type="chain" id="PRO_5039379373" description="Exo-1,4-beta-D-glucosaminidase" evidence="5">
    <location>
        <begin position="27"/>
        <end position="946"/>
    </location>
</feature>
<accession>A0A939P5P0</accession>
<dbReference type="GO" id="GO:0004553">
    <property type="term" value="F:hydrolase activity, hydrolyzing O-glycosyl compounds"/>
    <property type="evidence" value="ECO:0007669"/>
    <property type="project" value="InterPro"/>
</dbReference>
<keyword evidence="3" id="KW-0326">Glycosidase</keyword>
<evidence type="ECO:0000259" key="8">
    <source>
        <dbReference type="Pfam" id="PF22666"/>
    </source>
</evidence>
<dbReference type="Gene3D" id="3.20.20.80">
    <property type="entry name" value="Glycosidases"/>
    <property type="match status" value="1"/>
</dbReference>